<reference evidence="2 3" key="3">
    <citation type="submission" date="2020-02" db="EMBL/GenBank/DDBJ databases">
        <title>Flavobacterium profundi sp. nov., isolated from a deep-sea seamount.</title>
        <authorList>
            <person name="Zhang D.-C."/>
        </authorList>
    </citation>
    <scope>NUCLEOTIDE SEQUENCE [LARGE SCALE GENOMIC DNA]</scope>
    <source>
        <strain evidence="2 3">EC11</strain>
    </source>
</reference>
<proteinExistence type="predicted"/>
<accession>A0ABX0ISQ6</accession>
<sequence length="152" mass="17589">MKKVLFLMLVITSSFQILAQNDTKNLNVDKTKIAVEGYDVVAYFKDNTAVKGNKNFVVVDNGITYYFSSQNHKDIFTKNSTLYKPQYGGWCAYAIGKTGEKIEIDPKTFKIIDNKLYLFYNKFLTNTLKLWNKEETTLLINADKNWKTITKK</sequence>
<dbReference type="NCBIfam" id="NF041384">
    <property type="entry name" value="YHS_seleno_dom"/>
    <property type="match status" value="1"/>
</dbReference>
<feature type="signal peptide" evidence="1">
    <location>
        <begin position="1"/>
        <end position="19"/>
    </location>
</feature>
<name>A0ABX0ISQ6_9FLAO</name>
<reference evidence="2 3" key="2">
    <citation type="submission" date="2019-05" db="EMBL/GenBank/DDBJ databases">
        <authorList>
            <person name="Lianzixin W."/>
        </authorList>
    </citation>
    <scope>NUCLEOTIDE SEQUENCE [LARGE SCALE GENOMIC DNA]</scope>
    <source>
        <strain evidence="2 3">EC11</strain>
    </source>
</reference>
<evidence type="ECO:0000313" key="2">
    <source>
        <dbReference type="EMBL" id="NHN24909.1"/>
    </source>
</evidence>
<evidence type="ECO:0000313" key="3">
    <source>
        <dbReference type="Proteomes" id="UP000817854"/>
    </source>
</evidence>
<organism evidence="2 3">
    <name type="scientific">Flavobacterium jejuense</name>
    <dbReference type="NCBI Taxonomy" id="1544455"/>
    <lineage>
        <taxon>Bacteria</taxon>
        <taxon>Pseudomonadati</taxon>
        <taxon>Bacteroidota</taxon>
        <taxon>Flavobacteriia</taxon>
        <taxon>Flavobacteriales</taxon>
        <taxon>Flavobacteriaceae</taxon>
        <taxon>Flavobacterium</taxon>
    </lineage>
</organism>
<dbReference type="RefSeq" id="WP_140960451.1">
    <property type="nucleotide sequence ID" value="NZ_VEVQ02000002.1"/>
</dbReference>
<comment type="caution">
    <text evidence="2">The sequence shown here is derived from an EMBL/GenBank/DDBJ whole genome shotgun (WGS) entry which is preliminary data.</text>
</comment>
<evidence type="ECO:0000256" key="1">
    <source>
        <dbReference type="SAM" id="SignalP"/>
    </source>
</evidence>
<keyword evidence="3" id="KW-1185">Reference proteome</keyword>
<keyword evidence="1" id="KW-0732">Signal</keyword>
<dbReference type="EMBL" id="VEVQ02000002">
    <property type="protein sequence ID" value="NHN24909.1"/>
    <property type="molecule type" value="Genomic_DNA"/>
</dbReference>
<feature type="chain" id="PRO_5045106413" evidence="1">
    <location>
        <begin position="20"/>
        <end position="152"/>
    </location>
</feature>
<protein>
    <submittedName>
        <fullName evidence="2">YHS domain protein</fullName>
    </submittedName>
</protein>
<reference evidence="3" key="1">
    <citation type="submission" date="2019-05" db="EMBL/GenBank/DDBJ databases">
        <title>Flavobacterium profundi sp. nov., isolated from a deep-sea seamount.</title>
        <authorList>
            <person name="Zhang D.-C."/>
        </authorList>
    </citation>
    <scope>NUCLEOTIDE SEQUENCE [LARGE SCALE GENOMIC DNA]</scope>
    <source>
        <strain evidence="3">EC11</strain>
    </source>
</reference>
<dbReference type="Proteomes" id="UP000817854">
    <property type="component" value="Unassembled WGS sequence"/>
</dbReference>
<gene>
    <name evidence="2" type="ORF">FIA58_004390</name>
</gene>